<gene>
    <name evidence="1" type="ORF">IP93_00348</name>
</gene>
<accession>A0A562M437</accession>
<keyword evidence="2" id="KW-1185">Reference proteome</keyword>
<dbReference type="EMBL" id="VLKP01000001">
    <property type="protein sequence ID" value="TWI14351.1"/>
    <property type="molecule type" value="Genomic_DNA"/>
</dbReference>
<evidence type="ECO:0000313" key="1">
    <source>
        <dbReference type="EMBL" id="TWI14351.1"/>
    </source>
</evidence>
<protein>
    <submittedName>
        <fullName evidence="1">Cysteine-rich CPXCG</fullName>
    </submittedName>
</protein>
<evidence type="ECO:0000313" key="2">
    <source>
        <dbReference type="Proteomes" id="UP000316471"/>
    </source>
</evidence>
<name>A0A562M437_9GAMM</name>
<organism evidence="1 2">
    <name type="scientific">Aerolutibacter ruishenii</name>
    <dbReference type="NCBI Taxonomy" id="686800"/>
    <lineage>
        <taxon>Bacteria</taxon>
        <taxon>Pseudomonadati</taxon>
        <taxon>Pseudomonadota</taxon>
        <taxon>Gammaproteobacteria</taxon>
        <taxon>Lysobacterales</taxon>
        <taxon>Lysobacteraceae</taxon>
        <taxon>Aerolutibacter</taxon>
    </lineage>
</organism>
<dbReference type="Proteomes" id="UP000316471">
    <property type="component" value="Unassembled WGS sequence"/>
</dbReference>
<dbReference type="AlphaFoldDB" id="A0A562M437"/>
<reference evidence="1 2" key="1">
    <citation type="journal article" date="2015" name="Stand. Genomic Sci.">
        <title>Genomic Encyclopedia of Bacterial and Archaeal Type Strains, Phase III: the genomes of soil and plant-associated and newly described type strains.</title>
        <authorList>
            <person name="Whitman W.B."/>
            <person name="Woyke T."/>
            <person name="Klenk H.P."/>
            <person name="Zhou Y."/>
            <person name="Lilburn T.G."/>
            <person name="Beck B.J."/>
            <person name="De Vos P."/>
            <person name="Vandamme P."/>
            <person name="Eisen J.A."/>
            <person name="Garrity G."/>
            <person name="Hugenholtz P."/>
            <person name="Kyrpides N.C."/>
        </authorList>
    </citation>
    <scope>NUCLEOTIDE SEQUENCE [LARGE SCALE GENOMIC DNA]</scope>
    <source>
        <strain evidence="1 2">CGMCC 1.10136</strain>
    </source>
</reference>
<dbReference type="InterPro" id="IPR025990">
    <property type="entry name" value="zinc_ribbon_bacterial"/>
</dbReference>
<comment type="caution">
    <text evidence="1">The sequence shown here is derived from an EMBL/GenBank/DDBJ whole genome shotgun (WGS) entry which is preliminary data.</text>
</comment>
<sequence length="90" mass="9876">MAAGTRPSAGTWPPQRDLLVPFISEGIAMLPVVEVQCPYCGERIELRVENCAEEQRYTEDCPVCCKPMYVVVDLDDDGEPLVTVESEAGS</sequence>
<dbReference type="Pfam" id="PF14255">
    <property type="entry name" value="Zn_ribbon_21"/>
    <property type="match status" value="1"/>
</dbReference>
<proteinExistence type="predicted"/>